<organism evidence="1 2">
    <name type="scientific">Dermacentor silvarum</name>
    <name type="common">Tick</name>
    <dbReference type="NCBI Taxonomy" id="543639"/>
    <lineage>
        <taxon>Eukaryota</taxon>
        <taxon>Metazoa</taxon>
        <taxon>Ecdysozoa</taxon>
        <taxon>Arthropoda</taxon>
        <taxon>Chelicerata</taxon>
        <taxon>Arachnida</taxon>
        <taxon>Acari</taxon>
        <taxon>Parasitiformes</taxon>
        <taxon>Ixodida</taxon>
        <taxon>Ixodoidea</taxon>
        <taxon>Ixodidae</taxon>
        <taxon>Rhipicephalinae</taxon>
        <taxon>Dermacentor</taxon>
    </lineage>
</organism>
<name>A0ACB8DK41_DERSI</name>
<evidence type="ECO:0000313" key="2">
    <source>
        <dbReference type="Proteomes" id="UP000821865"/>
    </source>
</evidence>
<protein>
    <submittedName>
        <fullName evidence="1">Uncharacterized protein</fullName>
    </submittedName>
</protein>
<proteinExistence type="predicted"/>
<comment type="caution">
    <text evidence="1">The sequence shown here is derived from an EMBL/GenBank/DDBJ whole genome shotgun (WGS) entry which is preliminary data.</text>
</comment>
<dbReference type="Proteomes" id="UP000821865">
    <property type="component" value="Chromosome 11"/>
</dbReference>
<keyword evidence="2" id="KW-1185">Reference proteome</keyword>
<evidence type="ECO:0000313" key="1">
    <source>
        <dbReference type="EMBL" id="KAH7971073.1"/>
    </source>
</evidence>
<accession>A0ACB8DK41</accession>
<dbReference type="EMBL" id="CM023480">
    <property type="protein sequence ID" value="KAH7971073.1"/>
    <property type="molecule type" value="Genomic_DNA"/>
</dbReference>
<sequence>MADETPKEDSKSKQLSEAEKDDAGTSKRERCELKSPPKAAPEASSPDAEQFAGFSWTSPEEYLTVPNEESRPKPAAVQDTGSSEISPQKLAEKSTVASDHSAPTTEAPFARSSATSAAKSEGQPTAATSDQSSPKSAEKIPERKSDMTSHESTAEPAGREEMTAVDGTSPRESTQKSPIYSSDAAVSKFAEERGAASTPKPAGKHHTKPTATSPMKSAEKSIAPDDLSASKISEEQTTSLTVITPLRSILKSGKISEACSPKLYEKQDIVSTGTSPRKYASMSPTSSDHSHYKRAKDRTTRSFATSPMMSIEKTTKPREESSNKLWEKRDARSLPTSPNKSTDTAVVKAPTDRVVDTYASEAVSAGKHRGAHIKPSMRSVGTSPIDWPDRTPAESPYRATSNDATGVDSDVLDNYKRISSLVRERNSQQQTVRMVVANRLVVAGLLSALAFVLSVRMMKVAHYTDVVTMEGTLVGLLVRSSQGVAVRRFLGVPYAKSTTGEWFETGSNSDHDWTELAALADCVVVSVNHRLGVMGFFKPDLSDAVYDVAFKDLQLAVDWTRRNAGALDGDPDALMALGHGSGAFMLAVTMISREHHVGFKRMLLQGLYPTMPLSLNTPSMGRGYMHSMTTFLGCQSGDPSALLSCLREASQEQLLRAVRHINIPLRFVPTRFEGYRVGDISDHDVWKFDADVDIILGSALSLGEAFNDQYLLPYAARQKIPYDPVHTLRSVCLFLKERACTIRGGANRTQAAQSVEGMTEQQLEEYMAHLWTTCASRAMADVAVLKNATVRHYATATSGGLFDPPLTLADVAAFFKAGAVPPLRSGLPWPVYERGGVSRSDLWPNSSEETIGAAANEICSKTRAFAHYLY</sequence>
<gene>
    <name evidence="1" type="ORF">HPB49_018629</name>
</gene>
<reference evidence="1" key="1">
    <citation type="submission" date="2020-05" db="EMBL/GenBank/DDBJ databases">
        <title>Large-scale comparative analyses of tick genomes elucidate their genetic diversity and vector capacities.</title>
        <authorList>
            <person name="Jia N."/>
            <person name="Wang J."/>
            <person name="Shi W."/>
            <person name="Du L."/>
            <person name="Sun Y."/>
            <person name="Zhan W."/>
            <person name="Jiang J."/>
            <person name="Wang Q."/>
            <person name="Zhang B."/>
            <person name="Ji P."/>
            <person name="Sakyi L.B."/>
            <person name="Cui X."/>
            <person name="Yuan T."/>
            <person name="Jiang B."/>
            <person name="Yang W."/>
            <person name="Lam T.T.-Y."/>
            <person name="Chang Q."/>
            <person name="Ding S."/>
            <person name="Wang X."/>
            <person name="Zhu J."/>
            <person name="Ruan X."/>
            <person name="Zhao L."/>
            <person name="Wei J."/>
            <person name="Que T."/>
            <person name="Du C."/>
            <person name="Cheng J."/>
            <person name="Dai P."/>
            <person name="Han X."/>
            <person name="Huang E."/>
            <person name="Gao Y."/>
            <person name="Liu J."/>
            <person name="Shao H."/>
            <person name="Ye R."/>
            <person name="Li L."/>
            <person name="Wei W."/>
            <person name="Wang X."/>
            <person name="Wang C."/>
            <person name="Yang T."/>
            <person name="Huo Q."/>
            <person name="Li W."/>
            <person name="Guo W."/>
            <person name="Chen H."/>
            <person name="Zhou L."/>
            <person name="Ni X."/>
            <person name="Tian J."/>
            <person name="Zhou Y."/>
            <person name="Sheng Y."/>
            <person name="Liu T."/>
            <person name="Pan Y."/>
            <person name="Xia L."/>
            <person name="Li J."/>
            <person name="Zhao F."/>
            <person name="Cao W."/>
        </authorList>
    </citation>
    <scope>NUCLEOTIDE SEQUENCE</scope>
    <source>
        <strain evidence="1">Dsil-2018</strain>
    </source>
</reference>